<dbReference type="AlphaFoldDB" id="A0A1C3PB88"/>
<keyword evidence="2" id="KW-1003">Cell membrane</keyword>
<evidence type="ECO:0000256" key="2">
    <source>
        <dbReference type="ARBA" id="ARBA00022475"/>
    </source>
</evidence>
<keyword evidence="3 6" id="KW-0812">Transmembrane</keyword>
<keyword evidence="4 6" id="KW-1133">Transmembrane helix</keyword>
<keyword evidence="10" id="KW-1185">Reference proteome</keyword>
<dbReference type="Pfam" id="PF09851">
    <property type="entry name" value="SHOCT"/>
    <property type="match status" value="1"/>
</dbReference>
<dbReference type="InterPro" id="IPR018649">
    <property type="entry name" value="SHOCT"/>
</dbReference>
<sequence>MVVLFRIIVDIFRDRKLSGWGKAGWLLFVIAFPFLGVLAYLIAWGQDMGRREIQHVREQQEALNAYIRETATGAGGGVEELARLSELKARGDISEAEFQRAKEKILR</sequence>
<evidence type="ECO:0000259" key="7">
    <source>
        <dbReference type="Pfam" id="PF09851"/>
    </source>
</evidence>
<evidence type="ECO:0000313" key="10">
    <source>
        <dbReference type="Proteomes" id="UP000199013"/>
    </source>
</evidence>
<dbReference type="InterPro" id="IPR027379">
    <property type="entry name" value="CLS_N"/>
</dbReference>
<feature type="domain" description="Cardiolipin synthase N-terminal" evidence="8">
    <location>
        <begin position="8"/>
        <end position="43"/>
    </location>
</feature>
<proteinExistence type="predicted"/>
<evidence type="ECO:0000313" key="9">
    <source>
        <dbReference type="EMBL" id="SBW27073.1"/>
    </source>
</evidence>
<evidence type="ECO:0000256" key="5">
    <source>
        <dbReference type="ARBA" id="ARBA00023136"/>
    </source>
</evidence>
<reference evidence="10" key="1">
    <citation type="submission" date="2016-02" db="EMBL/GenBank/DDBJ databases">
        <authorList>
            <person name="Wibberg D."/>
        </authorList>
    </citation>
    <scope>NUCLEOTIDE SEQUENCE [LARGE SCALE GENOMIC DNA]</scope>
</reference>
<dbReference type="Pfam" id="PF13396">
    <property type="entry name" value="PLDc_N"/>
    <property type="match status" value="1"/>
</dbReference>
<evidence type="ECO:0000256" key="6">
    <source>
        <dbReference type="SAM" id="Phobius"/>
    </source>
</evidence>
<dbReference type="Proteomes" id="UP000199013">
    <property type="component" value="Unassembled WGS sequence"/>
</dbReference>
<accession>A0A1C3PB88</accession>
<gene>
    <name evidence="9" type="ORF">FDG2_5144</name>
</gene>
<evidence type="ECO:0000256" key="3">
    <source>
        <dbReference type="ARBA" id="ARBA00022692"/>
    </source>
</evidence>
<comment type="subcellular location">
    <subcellularLocation>
        <location evidence="1">Cell membrane</location>
        <topology evidence="1">Multi-pass membrane protein</topology>
    </subcellularLocation>
</comment>
<organism evidence="9 10">
    <name type="scientific">Candidatus Protofrankia californiensis</name>
    <dbReference type="NCBI Taxonomy" id="1839754"/>
    <lineage>
        <taxon>Bacteria</taxon>
        <taxon>Bacillati</taxon>
        <taxon>Actinomycetota</taxon>
        <taxon>Actinomycetes</taxon>
        <taxon>Frankiales</taxon>
        <taxon>Frankiaceae</taxon>
        <taxon>Protofrankia</taxon>
    </lineage>
</organism>
<feature type="transmembrane region" description="Helical" evidence="6">
    <location>
        <begin position="23"/>
        <end position="43"/>
    </location>
</feature>
<keyword evidence="5 6" id="KW-0472">Membrane</keyword>
<evidence type="ECO:0000256" key="4">
    <source>
        <dbReference type="ARBA" id="ARBA00022989"/>
    </source>
</evidence>
<protein>
    <submittedName>
        <fullName evidence="9">Putative membrane protein</fullName>
    </submittedName>
</protein>
<name>A0A1C3PB88_9ACTN</name>
<evidence type="ECO:0000256" key="1">
    <source>
        <dbReference type="ARBA" id="ARBA00004651"/>
    </source>
</evidence>
<evidence type="ECO:0000259" key="8">
    <source>
        <dbReference type="Pfam" id="PF13396"/>
    </source>
</evidence>
<dbReference type="EMBL" id="FLUV01002160">
    <property type="protein sequence ID" value="SBW27073.1"/>
    <property type="molecule type" value="Genomic_DNA"/>
</dbReference>
<feature type="domain" description="SHOCT" evidence="7">
    <location>
        <begin position="79"/>
        <end position="106"/>
    </location>
</feature>
<dbReference type="GO" id="GO:0005886">
    <property type="term" value="C:plasma membrane"/>
    <property type="evidence" value="ECO:0007669"/>
    <property type="project" value="UniProtKB-SubCell"/>
</dbReference>